<dbReference type="Gene3D" id="1.10.260.40">
    <property type="entry name" value="lambda repressor-like DNA-binding domains"/>
    <property type="match status" value="1"/>
</dbReference>
<evidence type="ECO:0000313" key="2">
    <source>
        <dbReference type="EMBL" id="QHU29458.1"/>
    </source>
</evidence>
<dbReference type="AlphaFoldDB" id="A0A6C0LHX9"/>
<feature type="domain" description="HTH cro/C1-type" evidence="1">
    <location>
        <begin position="65"/>
        <end position="120"/>
    </location>
</feature>
<dbReference type="InterPro" id="IPR010982">
    <property type="entry name" value="Lambda_DNA-bd_dom_sf"/>
</dbReference>
<sequence>MDKSGYKSFQDLKPVVLINNQNKKKNNITTKTKSCSNIHIHRPVIDEDGEMPKATYYSKEQRDAIIFARNAQNLTQLQLAQKIYCGLKADYICDIENGKTPYNQTAYRKICKVLRIEPLI</sequence>
<organism evidence="2">
    <name type="scientific">viral metagenome</name>
    <dbReference type="NCBI Taxonomy" id="1070528"/>
    <lineage>
        <taxon>unclassified sequences</taxon>
        <taxon>metagenomes</taxon>
        <taxon>organismal metagenomes</taxon>
    </lineage>
</organism>
<dbReference type="InterPro" id="IPR001387">
    <property type="entry name" value="Cro/C1-type_HTH"/>
</dbReference>
<dbReference type="Pfam" id="PF01381">
    <property type="entry name" value="HTH_3"/>
    <property type="match status" value="1"/>
</dbReference>
<dbReference type="EMBL" id="MN740489">
    <property type="protein sequence ID" value="QHU29458.1"/>
    <property type="molecule type" value="Genomic_DNA"/>
</dbReference>
<reference evidence="2" key="1">
    <citation type="journal article" date="2020" name="Nature">
        <title>Giant virus diversity and host interactions through global metagenomics.</title>
        <authorList>
            <person name="Schulz F."/>
            <person name="Roux S."/>
            <person name="Paez-Espino D."/>
            <person name="Jungbluth S."/>
            <person name="Walsh D.A."/>
            <person name="Denef V.J."/>
            <person name="McMahon K.D."/>
            <person name="Konstantinidis K.T."/>
            <person name="Eloe-Fadrosh E.A."/>
            <person name="Kyrpides N.C."/>
            <person name="Woyke T."/>
        </authorList>
    </citation>
    <scope>NUCLEOTIDE SEQUENCE</scope>
    <source>
        <strain evidence="2">GVMAG-M-3300027804-48</strain>
    </source>
</reference>
<name>A0A6C0LHX9_9ZZZZ</name>
<dbReference type="PROSITE" id="PS50943">
    <property type="entry name" value="HTH_CROC1"/>
    <property type="match status" value="1"/>
</dbReference>
<accession>A0A6C0LHX9</accession>
<dbReference type="SUPFAM" id="SSF47413">
    <property type="entry name" value="lambda repressor-like DNA-binding domains"/>
    <property type="match status" value="1"/>
</dbReference>
<proteinExistence type="predicted"/>
<dbReference type="GO" id="GO:0003677">
    <property type="term" value="F:DNA binding"/>
    <property type="evidence" value="ECO:0007669"/>
    <property type="project" value="InterPro"/>
</dbReference>
<evidence type="ECO:0000259" key="1">
    <source>
        <dbReference type="PROSITE" id="PS50943"/>
    </source>
</evidence>
<protein>
    <recommendedName>
        <fullName evidence="1">HTH cro/C1-type domain-containing protein</fullName>
    </recommendedName>
</protein>
<dbReference type="CDD" id="cd00093">
    <property type="entry name" value="HTH_XRE"/>
    <property type="match status" value="1"/>
</dbReference>